<evidence type="ECO:0000259" key="11">
    <source>
        <dbReference type="Pfam" id="PF02769"/>
    </source>
</evidence>
<evidence type="ECO:0000313" key="12">
    <source>
        <dbReference type="EMBL" id="GGD64673.1"/>
    </source>
</evidence>
<evidence type="ECO:0000256" key="3">
    <source>
        <dbReference type="ARBA" id="ARBA00022723"/>
    </source>
</evidence>
<dbReference type="InterPro" id="IPR004536">
    <property type="entry name" value="SPS/SelD"/>
</dbReference>
<dbReference type="CDD" id="cd02195">
    <property type="entry name" value="SelD"/>
    <property type="match status" value="1"/>
</dbReference>
<evidence type="ECO:0000256" key="6">
    <source>
        <dbReference type="ARBA" id="ARBA00022840"/>
    </source>
</evidence>
<reference evidence="12" key="4">
    <citation type="submission" date="2024-05" db="EMBL/GenBank/DDBJ databases">
        <authorList>
            <person name="Sun Q."/>
            <person name="Zhou Y."/>
        </authorList>
    </citation>
    <scope>NUCLEOTIDE SEQUENCE</scope>
    <source>
        <strain evidence="12">CGMCC 1.11013</strain>
    </source>
</reference>
<dbReference type="FunFam" id="3.30.1330.10:FF:000003">
    <property type="entry name" value="Selenide, water dikinase"/>
    <property type="match status" value="1"/>
</dbReference>
<comment type="caution">
    <text evidence="13">The sequence shown here is derived from an EMBL/GenBank/DDBJ whole genome shotgun (WGS) entry which is preliminary data.</text>
</comment>
<dbReference type="EMBL" id="BMEG01000002">
    <property type="protein sequence ID" value="GGD64673.1"/>
    <property type="molecule type" value="Genomic_DNA"/>
</dbReference>
<feature type="binding site" evidence="9">
    <location>
        <position position="56"/>
    </location>
    <ligand>
        <name>Mg(2+)</name>
        <dbReference type="ChEBI" id="CHEBI:18420"/>
    </ligand>
</feature>
<dbReference type="OrthoDB" id="9767928at2"/>
<dbReference type="InterPro" id="IPR023061">
    <property type="entry name" value="SelD_I"/>
</dbReference>
<evidence type="ECO:0000313" key="14">
    <source>
        <dbReference type="Proteomes" id="UP000027439"/>
    </source>
</evidence>
<keyword evidence="7 9" id="KW-0460">Magnesium</keyword>
<dbReference type="SUPFAM" id="SSF55326">
    <property type="entry name" value="PurM N-terminal domain-like"/>
    <property type="match status" value="1"/>
</dbReference>
<feature type="active site" evidence="9">
    <location>
        <position position="22"/>
    </location>
</feature>
<dbReference type="GO" id="GO:0005737">
    <property type="term" value="C:cytoplasm"/>
    <property type="evidence" value="ECO:0007669"/>
    <property type="project" value="TreeGrafter"/>
</dbReference>
<feature type="binding site" evidence="9">
    <location>
        <begin position="144"/>
        <end position="146"/>
    </location>
    <ligand>
        <name>ATP</name>
        <dbReference type="ChEBI" id="CHEBI:30616"/>
        <note>ligand shared between dimeric partners</note>
    </ligand>
</feature>
<evidence type="ECO:0000256" key="1">
    <source>
        <dbReference type="ARBA" id="ARBA00008026"/>
    </source>
</evidence>
<dbReference type="GO" id="GO:0016260">
    <property type="term" value="P:selenocysteine biosynthetic process"/>
    <property type="evidence" value="ECO:0007669"/>
    <property type="project" value="InterPro"/>
</dbReference>
<feature type="binding site" description="in other chain" evidence="9">
    <location>
        <position position="25"/>
    </location>
    <ligand>
        <name>ATP</name>
        <dbReference type="ChEBI" id="CHEBI:30616"/>
        <note>ligand shared between dimeric partners</note>
    </ligand>
</feature>
<dbReference type="Gene3D" id="3.30.1330.10">
    <property type="entry name" value="PurM-like, N-terminal domain"/>
    <property type="match status" value="1"/>
</dbReference>
<keyword evidence="4 9" id="KW-0547">Nucleotide-binding</keyword>
<feature type="binding site" evidence="9">
    <location>
        <position position="232"/>
    </location>
    <ligand>
        <name>Mg(2+)</name>
        <dbReference type="ChEBI" id="CHEBI:18420"/>
    </ligand>
</feature>
<feature type="binding site" description="in other chain" evidence="9">
    <location>
        <position position="96"/>
    </location>
    <ligand>
        <name>ATP</name>
        <dbReference type="ChEBI" id="CHEBI:30616"/>
        <note>ligand shared between dimeric partners</note>
    </ligand>
</feature>
<dbReference type="PANTHER" id="PTHR10256:SF0">
    <property type="entry name" value="INACTIVE SELENIDE, WATER DIKINASE-LIKE PROTEIN-RELATED"/>
    <property type="match status" value="1"/>
</dbReference>
<evidence type="ECO:0000256" key="2">
    <source>
        <dbReference type="ARBA" id="ARBA00022679"/>
    </source>
</evidence>
<dbReference type="SUPFAM" id="SSF56042">
    <property type="entry name" value="PurM C-terminal domain-like"/>
    <property type="match status" value="1"/>
</dbReference>
<dbReference type="Pfam" id="PF00586">
    <property type="entry name" value="AIRS"/>
    <property type="match status" value="1"/>
</dbReference>
<reference evidence="15" key="3">
    <citation type="journal article" date="2019" name="Int. J. Syst. Evol. Microbiol.">
        <title>The Global Catalogue of Microorganisms (GCM) 10K type strain sequencing project: providing services to taxonomists for standard genome sequencing and annotation.</title>
        <authorList>
            <consortium name="The Broad Institute Genomics Platform"/>
            <consortium name="The Broad Institute Genome Sequencing Center for Infectious Disease"/>
            <person name="Wu L."/>
            <person name="Ma J."/>
        </authorList>
    </citation>
    <scope>NUCLEOTIDE SEQUENCE [LARGE SCALE GENOMIC DNA]</scope>
    <source>
        <strain evidence="15">CGMCC 1.11013</strain>
    </source>
</reference>
<dbReference type="RefSeq" id="WP_035963780.1">
    <property type="nucleotide sequence ID" value="NZ_BMEG01000002.1"/>
</dbReference>
<dbReference type="HAMAP" id="MF_00625">
    <property type="entry name" value="SelD"/>
    <property type="match status" value="1"/>
</dbReference>
<comment type="function">
    <text evidence="9">Synthesizes selenophosphate from selenide and ATP.</text>
</comment>
<comment type="catalytic activity">
    <reaction evidence="9">
        <text>hydrogenselenide + ATP + H2O = selenophosphate + AMP + phosphate + 2 H(+)</text>
        <dbReference type="Rhea" id="RHEA:18737"/>
        <dbReference type="ChEBI" id="CHEBI:15377"/>
        <dbReference type="ChEBI" id="CHEBI:15378"/>
        <dbReference type="ChEBI" id="CHEBI:16144"/>
        <dbReference type="ChEBI" id="CHEBI:29317"/>
        <dbReference type="ChEBI" id="CHEBI:30616"/>
        <dbReference type="ChEBI" id="CHEBI:43474"/>
        <dbReference type="ChEBI" id="CHEBI:456215"/>
        <dbReference type="EC" id="2.7.9.3"/>
    </reaction>
</comment>
<dbReference type="AlphaFoldDB" id="A0A069P390"/>
<evidence type="ECO:0000313" key="13">
    <source>
        <dbReference type="EMBL" id="KDR34922.1"/>
    </source>
</evidence>
<dbReference type="GO" id="GO:0005524">
    <property type="term" value="F:ATP binding"/>
    <property type="evidence" value="ECO:0007669"/>
    <property type="project" value="UniProtKB-UniRule"/>
</dbReference>
<feature type="binding site" description="in other chain" evidence="9">
    <location>
        <position position="73"/>
    </location>
    <ligand>
        <name>ATP</name>
        <dbReference type="ChEBI" id="CHEBI:30616"/>
        <note>ligand shared between dimeric partners</note>
    </ligand>
</feature>
<dbReference type="Proteomes" id="UP000027439">
    <property type="component" value="Unassembled WGS sequence"/>
</dbReference>
<dbReference type="InterPro" id="IPR036921">
    <property type="entry name" value="PurM-like_N_sf"/>
</dbReference>
<feature type="domain" description="PurM-like C-terminal" evidence="11">
    <location>
        <begin position="174"/>
        <end position="352"/>
    </location>
</feature>
<evidence type="ECO:0000313" key="15">
    <source>
        <dbReference type="Proteomes" id="UP000597138"/>
    </source>
</evidence>
<sequence length="356" mass="36694">MNTTHDTTNFPRLTSLSHGGGCGCKLAPGVLAELLKRTTPMAAFPDLLVGNDTADDAAVYRLNDEQAIVATTDFFMPIVDDPFDFGRIAATNALSDVYAMGGKPILALALVGMPINVLPHEVIAQVLKGGEAVCAEAGIPVAGGHSIDSVEPIYGLAALGIVHPSRVKRNAAARPGDVLVLGKPLGVGVLSAALKKDKLDAAGYAAMIAATTKLNRPGADLAQLDGVHALTDVTGFGLLGHTLELARGAGLTARIRYADLPWLPQVRDFVSEGIFTGASGRNWTAYGADVSLAESIGGSLEAARALLTDPQTSGGLLVSCAPESVDDVLAIFHADGFDHAAVIGEMTDGAGRVEVR</sequence>
<evidence type="ECO:0000256" key="9">
    <source>
        <dbReference type="HAMAP-Rule" id="MF_00625"/>
    </source>
</evidence>
<reference evidence="12" key="1">
    <citation type="journal article" date="2014" name="Int. J. Syst. Evol. Microbiol.">
        <title>Complete genome of a new Firmicutes species belonging to the dominant human colonic microbiota ('Ruminococcus bicirculans') reveals two chromosomes and a selective capacity to utilize plant glucans.</title>
        <authorList>
            <consortium name="NISC Comparative Sequencing Program"/>
            <person name="Wegmann U."/>
            <person name="Louis P."/>
            <person name="Goesmann A."/>
            <person name="Henrissat B."/>
            <person name="Duncan S.H."/>
            <person name="Flint H.J."/>
        </authorList>
    </citation>
    <scope>NUCLEOTIDE SEQUENCE</scope>
    <source>
        <strain evidence="12">CGMCC 1.11013</strain>
    </source>
</reference>
<proteinExistence type="inferred from homology"/>
<dbReference type="Gene3D" id="3.90.650.10">
    <property type="entry name" value="PurM-like C-terminal domain"/>
    <property type="match status" value="1"/>
</dbReference>
<comment type="cofactor">
    <cofactor evidence="9">
        <name>Mg(2+)</name>
        <dbReference type="ChEBI" id="CHEBI:18420"/>
    </cofactor>
    <text evidence="9">Binds 1 Mg(2+) ion per monomer.</text>
</comment>
<feature type="binding site" description="in other chain" evidence="9">
    <location>
        <begin position="53"/>
        <end position="55"/>
    </location>
    <ligand>
        <name>ATP</name>
        <dbReference type="ChEBI" id="CHEBI:30616"/>
        <note>ligand shared between dimeric partners</note>
    </ligand>
</feature>
<dbReference type="InterPro" id="IPR036676">
    <property type="entry name" value="PurM-like_C_sf"/>
</dbReference>
<dbReference type="eggNOG" id="COG0709">
    <property type="taxonomic scope" value="Bacteria"/>
</dbReference>
<dbReference type="Pfam" id="PF02769">
    <property type="entry name" value="AIRS_C"/>
    <property type="match status" value="1"/>
</dbReference>
<comment type="subunit">
    <text evidence="9">Homodimer.</text>
</comment>
<dbReference type="InterPro" id="IPR010918">
    <property type="entry name" value="PurM-like_C_dom"/>
</dbReference>
<keyword evidence="3 9" id="KW-0479">Metal-binding</keyword>
<dbReference type="NCBIfam" id="NF002098">
    <property type="entry name" value="PRK00943.1"/>
    <property type="match status" value="1"/>
</dbReference>
<evidence type="ECO:0000259" key="10">
    <source>
        <dbReference type="Pfam" id="PF00586"/>
    </source>
</evidence>
<dbReference type="FunFam" id="3.90.650.10:FF:000004">
    <property type="entry name" value="Selenide, water dikinase"/>
    <property type="match status" value="1"/>
</dbReference>
<organism evidence="13 14">
    <name type="scientific">Caballeronia grimmiae</name>
    <dbReference type="NCBI Taxonomy" id="1071679"/>
    <lineage>
        <taxon>Bacteria</taxon>
        <taxon>Pseudomonadati</taxon>
        <taxon>Pseudomonadota</taxon>
        <taxon>Betaproteobacteria</taxon>
        <taxon>Burkholderiales</taxon>
        <taxon>Burkholderiaceae</taxon>
        <taxon>Caballeronia</taxon>
    </lineage>
</organism>
<feature type="binding site" evidence="9">
    <location>
        <position position="96"/>
    </location>
    <ligand>
        <name>Mg(2+)</name>
        <dbReference type="ChEBI" id="CHEBI:18420"/>
    </ligand>
</feature>
<dbReference type="PANTHER" id="PTHR10256">
    <property type="entry name" value="SELENIDE, WATER DIKINASE"/>
    <property type="match status" value="1"/>
</dbReference>
<feature type="domain" description="PurM-like N-terminal" evidence="10">
    <location>
        <begin position="55"/>
        <end position="162"/>
    </location>
</feature>
<reference evidence="13 14" key="2">
    <citation type="submission" date="2014-03" db="EMBL/GenBank/DDBJ databases">
        <title>Draft Genome Sequences of Four Burkholderia Strains.</title>
        <authorList>
            <person name="Liu X.Y."/>
            <person name="Li C.X."/>
            <person name="Xu J.H."/>
        </authorList>
    </citation>
    <scope>NUCLEOTIDE SEQUENCE [LARGE SCALE GENOMIC DNA]</scope>
    <source>
        <strain evidence="13 14">R27</strain>
    </source>
</reference>
<keyword evidence="5 9" id="KW-0418">Kinase</keyword>
<evidence type="ECO:0000256" key="5">
    <source>
        <dbReference type="ARBA" id="ARBA00022777"/>
    </source>
</evidence>
<dbReference type="GO" id="GO:0004756">
    <property type="term" value="F:selenide, water dikinase activity"/>
    <property type="evidence" value="ECO:0007669"/>
    <property type="project" value="UniProtKB-UniRule"/>
</dbReference>
<comment type="similarity">
    <text evidence="1 9">Belongs to the selenophosphate synthase 1 family. Class I subfamily.</text>
</comment>
<dbReference type="InterPro" id="IPR016188">
    <property type="entry name" value="PurM-like_N"/>
</dbReference>
<evidence type="ECO:0000256" key="4">
    <source>
        <dbReference type="ARBA" id="ARBA00022741"/>
    </source>
</evidence>
<keyword evidence="2 9" id="KW-0808">Transferase</keyword>
<dbReference type="PIRSF" id="PIRSF036407">
    <property type="entry name" value="Selenphspht_syn"/>
    <property type="match status" value="1"/>
</dbReference>
<dbReference type="Proteomes" id="UP000597138">
    <property type="component" value="Unassembled WGS sequence"/>
</dbReference>
<protein>
    <recommendedName>
        <fullName evidence="9">Selenide, water dikinase</fullName>
        <ecNumber evidence="9">2.7.9.3</ecNumber>
    </recommendedName>
    <alternativeName>
        <fullName evidence="9">Selenium donor protein</fullName>
    </alternativeName>
    <alternativeName>
        <fullName evidence="9">Selenophosphate synthase</fullName>
    </alternativeName>
</protein>
<keyword evidence="15" id="KW-1185">Reference proteome</keyword>
<dbReference type="EMBL" id="JFHE01000010">
    <property type="protein sequence ID" value="KDR34922.1"/>
    <property type="molecule type" value="Genomic_DNA"/>
</dbReference>
<dbReference type="STRING" id="1071679.BG57_02940"/>
<dbReference type="EC" id="2.7.9.3" evidence="9"/>
<keyword evidence="6 9" id="KW-0067">ATP-binding</keyword>
<name>A0A069P390_9BURK</name>
<dbReference type="GO" id="GO:0000287">
    <property type="term" value="F:magnesium ion binding"/>
    <property type="evidence" value="ECO:0007669"/>
    <property type="project" value="UniProtKB-UniRule"/>
</dbReference>
<dbReference type="NCBIfam" id="TIGR00476">
    <property type="entry name" value="selD"/>
    <property type="match status" value="1"/>
</dbReference>
<accession>A0A069P390</accession>
<keyword evidence="8 9" id="KW-0711">Selenium</keyword>
<feature type="site" description="Important for catalytic activity" evidence="9">
    <location>
        <position position="25"/>
    </location>
</feature>
<evidence type="ECO:0000256" key="8">
    <source>
        <dbReference type="ARBA" id="ARBA00023266"/>
    </source>
</evidence>
<gene>
    <name evidence="9 12" type="primary">selD</name>
    <name evidence="13" type="ORF">BG57_02940</name>
    <name evidence="12" type="ORF">GCM10010985_18510</name>
</gene>
<evidence type="ECO:0000256" key="7">
    <source>
        <dbReference type="ARBA" id="ARBA00022842"/>
    </source>
</evidence>